<proteinExistence type="predicted"/>
<evidence type="ECO:0000313" key="2">
    <source>
        <dbReference type="EMBL" id="KAG5635899.1"/>
    </source>
</evidence>
<keyword evidence="3" id="KW-1185">Reference proteome</keyword>
<reference evidence="2" key="2">
    <citation type="submission" date="2021-10" db="EMBL/GenBank/DDBJ databases">
        <title>Phylogenomics reveals ancestral predisposition of the termite-cultivated fungus Termitomyces towards a domesticated lifestyle.</title>
        <authorList>
            <person name="Auxier B."/>
            <person name="Grum-Grzhimaylo A."/>
            <person name="Cardenas M.E."/>
            <person name="Lodge J.D."/>
            <person name="Laessoe T."/>
            <person name="Pedersen O."/>
            <person name="Smith M.E."/>
            <person name="Kuyper T.W."/>
            <person name="Franco-Molano E.A."/>
            <person name="Baroni T.J."/>
            <person name="Aanen D.K."/>
        </authorList>
    </citation>
    <scope>NUCLEOTIDE SEQUENCE</scope>
    <source>
        <strain evidence="2">D49</strain>
    </source>
</reference>
<comment type="caution">
    <text evidence="2">The sequence shown here is derived from an EMBL/GenBank/DDBJ whole genome shotgun (WGS) entry which is preliminary data.</text>
</comment>
<dbReference type="EMBL" id="JABCKI010006004">
    <property type="protein sequence ID" value="KAG5635899.1"/>
    <property type="molecule type" value="Genomic_DNA"/>
</dbReference>
<protein>
    <submittedName>
        <fullName evidence="2">Uncharacterized protein</fullName>
    </submittedName>
</protein>
<evidence type="ECO:0000256" key="1">
    <source>
        <dbReference type="SAM" id="MobiDB-lite"/>
    </source>
</evidence>
<organism evidence="2 3">
    <name type="scientific">Sphagnurus paluster</name>
    <dbReference type="NCBI Taxonomy" id="117069"/>
    <lineage>
        <taxon>Eukaryota</taxon>
        <taxon>Fungi</taxon>
        <taxon>Dikarya</taxon>
        <taxon>Basidiomycota</taxon>
        <taxon>Agaricomycotina</taxon>
        <taxon>Agaricomycetes</taxon>
        <taxon>Agaricomycetidae</taxon>
        <taxon>Agaricales</taxon>
        <taxon>Tricholomatineae</taxon>
        <taxon>Lyophyllaceae</taxon>
        <taxon>Sphagnurus</taxon>
    </lineage>
</organism>
<dbReference type="OrthoDB" id="3263748at2759"/>
<gene>
    <name evidence="2" type="ORF">H0H81_009724</name>
</gene>
<feature type="compositionally biased region" description="Acidic residues" evidence="1">
    <location>
        <begin position="55"/>
        <end position="66"/>
    </location>
</feature>
<dbReference type="Proteomes" id="UP000717328">
    <property type="component" value="Unassembled WGS sequence"/>
</dbReference>
<feature type="region of interest" description="Disordered" evidence="1">
    <location>
        <begin position="113"/>
        <end position="146"/>
    </location>
</feature>
<dbReference type="AlphaFoldDB" id="A0A9P7FRX2"/>
<sequence>MSDTPNLFTMARSKLHVSVGGRDSYSLHRWVLLKNSIVSSSPCIPTSPPVSDVSSPDDDADDTEELDSFMFPDAGKFVSGNPTDGDNASEAQWLDSLLETLGDDDEYDFAAESDHSISTPVDEDDEPFLMSPMGSPMSSSDDLPSQSACYPHPITVSYSYPYPVPYPPFHPPLIKFDAAFDSSFSSLPAPYDDPLPYHDLSDAEQLSDSVPDAIEDTSDDESDTLLTPSLGRSSASITLADPASIALPADRSKPRVPLPHVRVASDDVYFSPFDPLPFPDDHHTYSNHQEC</sequence>
<feature type="region of interest" description="Disordered" evidence="1">
    <location>
        <begin position="209"/>
        <end position="232"/>
    </location>
</feature>
<evidence type="ECO:0000313" key="3">
    <source>
        <dbReference type="Proteomes" id="UP000717328"/>
    </source>
</evidence>
<feature type="compositionally biased region" description="Low complexity" evidence="1">
    <location>
        <begin position="129"/>
        <end position="146"/>
    </location>
</feature>
<accession>A0A9P7FRX2</accession>
<name>A0A9P7FRX2_9AGAR</name>
<reference evidence="2" key="1">
    <citation type="submission" date="2021-02" db="EMBL/GenBank/DDBJ databases">
        <authorList>
            <person name="Nieuwenhuis M."/>
            <person name="Van De Peppel L.J.J."/>
        </authorList>
    </citation>
    <scope>NUCLEOTIDE SEQUENCE</scope>
    <source>
        <strain evidence="2">D49</strain>
    </source>
</reference>
<feature type="compositionally biased region" description="Acidic residues" evidence="1">
    <location>
        <begin position="213"/>
        <end position="223"/>
    </location>
</feature>
<feature type="region of interest" description="Disordered" evidence="1">
    <location>
        <begin position="40"/>
        <end position="66"/>
    </location>
</feature>